<dbReference type="STRING" id="1547922.ISF6_5275"/>
<dbReference type="GO" id="GO:0000976">
    <property type="term" value="F:transcription cis-regulatory region binding"/>
    <property type="evidence" value="ECO:0007669"/>
    <property type="project" value="TreeGrafter"/>
</dbReference>
<feature type="compositionally biased region" description="Pro residues" evidence="4">
    <location>
        <begin position="21"/>
        <end position="37"/>
    </location>
</feature>
<feature type="compositionally biased region" description="Basic and acidic residues" evidence="4">
    <location>
        <begin position="1"/>
        <end position="12"/>
    </location>
</feature>
<name>A0A0K8P7X0_PISS1</name>
<evidence type="ECO:0000313" key="7">
    <source>
        <dbReference type="EMBL" id="GAP38722.1"/>
    </source>
</evidence>
<dbReference type="SMART" id="SM00448">
    <property type="entry name" value="REC"/>
    <property type="match status" value="1"/>
</dbReference>
<dbReference type="GO" id="GO:0006355">
    <property type="term" value="P:regulation of DNA-templated transcription"/>
    <property type="evidence" value="ECO:0007669"/>
    <property type="project" value="InterPro"/>
</dbReference>
<gene>
    <name evidence="7" type="ORF">ISF6_5275</name>
</gene>
<dbReference type="Proteomes" id="UP000037660">
    <property type="component" value="Unassembled WGS sequence"/>
</dbReference>
<accession>A0A0K8P7X0</accession>
<dbReference type="InterPro" id="IPR039420">
    <property type="entry name" value="WalR-like"/>
</dbReference>
<feature type="modified residue" description="4-aspartylphosphate" evidence="2">
    <location>
        <position position="107"/>
    </location>
</feature>
<keyword evidence="1 3" id="KW-0238">DNA-binding</keyword>
<dbReference type="Gene3D" id="3.40.50.2300">
    <property type="match status" value="1"/>
</dbReference>
<dbReference type="Gene3D" id="1.10.10.10">
    <property type="entry name" value="Winged helix-like DNA-binding domain superfamily/Winged helix DNA-binding domain"/>
    <property type="match status" value="1"/>
</dbReference>
<evidence type="ECO:0000256" key="4">
    <source>
        <dbReference type="SAM" id="MobiDB-lite"/>
    </source>
</evidence>
<evidence type="ECO:0000256" key="1">
    <source>
        <dbReference type="ARBA" id="ARBA00023125"/>
    </source>
</evidence>
<dbReference type="AlphaFoldDB" id="A0A0K8P7X0"/>
<dbReference type="SMART" id="SM00862">
    <property type="entry name" value="Trans_reg_C"/>
    <property type="match status" value="1"/>
</dbReference>
<dbReference type="GO" id="GO:0000156">
    <property type="term" value="F:phosphorelay response regulator activity"/>
    <property type="evidence" value="ECO:0007669"/>
    <property type="project" value="TreeGrafter"/>
</dbReference>
<evidence type="ECO:0000256" key="2">
    <source>
        <dbReference type="PROSITE-ProRule" id="PRU00169"/>
    </source>
</evidence>
<dbReference type="Pfam" id="PF00486">
    <property type="entry name" value="Trans_reg_C"/>
    <property type="match status" value="1"/>
</dbReference>
<dbReference type="PROSITE" id="PS50110">
    <property type="entry name" value="RESPONSE_REGULATORY"/>
    <property type="match status" value="1"/>
</dbReference>
<reference evidence="7 8" key="2">
    <citation type="journal article" date="2016" name="Science">
        <title>A bacterium that degrades and assimilates poly(ethylene terephthalate).</title>
        <authorList>
            <person name="Yoshida S."/>
            <person name="Hiraga K."/>
            <person name="Takehana T."/>
            <person name="Taniguchi I."/>
            <person name="Yamaji H."/>
            <person name="Maeda Y."/>
            <person name="Toyohara K."/>
            <person name="Miyamoto K."/>
            <person name="Kimura Y."/>
            <person name="Oda K."/>
        </authorList>
    </citation>
    <scope>NUCLEOTIDE SEQUENCE [LARGE SCALE GENOMIC DNA]</scope>
    <source>
        <strain evidence="8">NBRC 110686 / TISTR 2288 / 201-F6</strain>
    </source>
</reference>
<proteinExistence type="predicted"/>
<feature type="domain" description="Response regulatory" evidence="5">
    <location>
        <begin position="58"/>
        <end position="171"/>
    </location>
</feature>
<keyword evidence="8" id="KW-1185">Reference proteome</keyword>
<comment type="caution">
    <text evidence="7">The sequence shown here is derived from an EMBL/GenBank/DDBJ whole genome shotgun (WGS) entry which is preliminary data.</text>
</comment>
<dbReference type="InterPro" id="IPR011006">
    <property type="entry name" value="CheY-like_superfamily"/>
</dbReference>
<dbReference type="PANTHER" id="PTHR48111:SF50">
    <property type="entry name" value="KDP OPERON TRANSCRIPTIONAL REGULATORY PROTEIN KDPE"/>
    <property type="match status" value="1"/>
</dbReference>
<feature type="domain" description="OmpR/PhoB-type" evidence="6">
    <location>
        <begin position="182"/>
        <end position="281"/>
    </location>
</feature>
<dbReference type="GO" id="GO:0005829">
    <property type="term" value="C:cytosol"/>
    <property type="evidence" value="ECO:0007669"/>
    <property type="project" value="TreeGrafter"/>
</dbReference>
<keyword evidence="2" id="KW-0597">Phosphoprotein</keyword>
<dbReference type="CDD" id="cd00383">
    <property type="entry name" value="trans_reg_C"/>
    <property type="match status" value="1"/>
</dbReference>
<dbReference type="Pfam" id="PF00072">
    <property type="entry name" value="Response_reg"/>
    <property type="match status" value="1"/>
</dbReference>
<feature type="DNA-binding region" description="OmpR/PhoB-type" evidence="3">
    <location>
        <begin position="182"/>
        <end position="281"/>
    </location>
</feature>
<evidence type="ECO:0000313" key="8">
    <source>
        <dbReference type="Proteomes" id="UP000037660"/>
    </source>
</evidence>
<dbReference type="GO" id="GO:0032993">
    <property type="term" value="C:protein-DNA complex"/>
    <property type="evidence" value="ECO:0007669"/>
    <property type="project" value="TreeGrafter"/>
</dbReference>
<dbReference type="EMBL" id="BBYR01000085">
    <property type="protein sequence ID" value="GAP38722.1"/>
    <property type="molecule type" value="Genomic_DNA"/>
</dbReference>
<dbReference type="SUPFAM" id="SSF52172">
    <property type="entry name" value="CheY-like"/>
    <property type="match status" value="1"/>
</dbReference>
<organism evidence="7 8">
    <name type="scientific">Piscinibacter sakaiensis</name>
    <name type="common">Ideonella sakaiensis</name>
    <dbReference type="NCBI Taxonomy" id="1547922"/>
    <lineage>
        <taxon>Bacteria</taxon>
        <taxon>Pseudomonadati</taxon>
        <taxon>Pseudomonadota</taxon>
        <taxon>Betaproteobacteria</taxon>
        <taxon>Burkholderiales</taxon>
        <taxon>Sphaerotilaceae</taxon>
        <taxon>Piscinibacter</taxon>
    </lineage>
</organism>
<feature type="region of interest" description="Disordered" evidence="4">
    <location>
        <begin position="1"/>
        <end position="41"/>
    </location>
</feature>
<dbReference type="InterPro" id="IPR001789">
    <property type="entry name" value="Sig_transdc_resp-reg_receiver"/>
</dbReference>
<dbReference type="PROSITE" id="PS51755">
    <property type="entry name" value="OMPR_PHOB"/>
    <property type="match status" value="1"/>
</dbReference>
<dbReference type="InterPro" id="IPR036388">
    <property type="entry name" value="WH-like_DNA-bd_sf"/>
</dbReference>
<evidence type="ECO:0000259" key="6">
    <source>
        <dbReference type="PROSITE" id="PS51755"/>
    </source>
</evidence>
<reference evidence="8" key="1">
    <citation type="submission" date="2015-07" db="EMBL/GenBank/DDBJ databases">
        <title>Discovery of a poly(ethylene terephthalate assimilation.</title>
        <authorList>
            <person name="Yoshida S."/>
            <person name="Hiraga K."/>
            <person name="Takehana T."/>
            <person name="Taniguchi I."/>
            <person name="Yamaji H."/>
            <person name="Maeda Y."/>
            <person name="Toyohara K."/>
            <person name="Miyamoto K."/>
            <person name="Kimura Y."/>
            <person name="Oda K."/>
        </authorList>
    </citation>
    <scope>NUCLEOTIDE SEQUENCE [LARGE SCALE GENOMIC DNA]</scope>
    <source>
        <strain evidence="8">NBRC 110686 / TISTR 2288 / 201-F6</strain>
    </source>
</reference>
<dbReference type="PANTHER" id="PTHR48111">
    <property type="entry name" value="REGULATOR OF RPOS"/>
    <property type="match status" value="1"/>
</dbReference>
<sequence>MDGTGRRADAAHGRMPGSRLPMPPPPSAPVPPDPPLPDIDRATDTRSAELRAADPRTAVLVVEDDASIQSLLGTTLEAEGYQVLCATDLRSARALASHRRFDLALVDLGLPDGDGLDLIRWLRGWSQRPVLVLSARGQEAQKVAALDAGADDYVAKPFGVAELHARLRVALRHAARSTPDGRSRLHLGTLLIDLQERSLQRDGTAVRLTATQWRLLEALARQAGRVLTPAALLREVWGPAHAEQGHYLRIYVRQLRQKIEPDPAHPVYLLNEPGVGYRLVTDPA</sequence>
<evidence type="ECO:0000259" key="5">
    <source>
        <dbReference type="PROSITE" id="PS50110"/>
    </source>
</evidence>
<protein>
    <submittedName>
        <fullName evidence="7">DNA-binding response regulator KdpE</fullName>
    </submittedName>
</protein>
<evidence type="ECO:0000256" key="3">
    <source>
        <dbReference type="PROSITE-ProRule" id="PRU01091"/>
    </source>
</evidence>
<dbReference type="InterPro" id="IPR001867">
    <property type="entry name" value="OmpR/PhoB-type_DNA-bd"/>
</dbReference>